<proteinExistence type="predicted"/>
<protein>
    <recommendedName>
        <fullName evidence="5">Mam1p</fullName>
    </recommendedName>
</protein>
<dbReference type="InterPro" id="IPR018847">
    <property type="entry name" value="Monopolin_cplx_su_Mam1"/>
</dbReference>
<name>A0ABN8WXT6_SACUV</name>
<reference evidence="3" key="1">
    <citation type="submission" date="2022-10" db="EMBL/GenBank/DDBJ databases">
        <authorList>
            <person name="Byrne P K."/>
        </authorList>
    </citation>
    <scope>NUCLEOTIDE SEQUENCE</scope>
    <source>
        <strain evidence="3">ZP964</strain>
    </source>
</reference>
<dbReference type="Proteomes" id="UP001162085">
    <property type="component" value="Chromosome 5"/>
</dbReference>
<evidence type="ECO:0000256" key="2">
    <source>
        <dbReference type="SAM" id="MobiDB-lite"/>
    </source>
</evidence>
<feature type="compositionally biased region" description="Polar residues" evidence="2">
    <location>
        <begin position="266"/>
        <end position="280"/>
    </location>
</feature>
<dbReference type="Pfam" id="PF10434">
    <property type="entry name" value="MAM1"/>
    <property type="match status" value="1"/>
</dbReference>
<sequence>MREKNYSNKTLSNNNVNYLQFPNKLQRYSRFLNKKNFDRSPQKTSKLRNAGRSPPRLVDDQMESLTSRKENVNNSIRKENNIIQELQKDDLEKDFKTDLTKSSLKKLQKEIFNKELNSIACHHCLCSTKNRKDIKYSRLWFLFELEMSENWKENLRLSCYNKYVYSAIDESWKMENILLKEQEKCYEYFPIQQILIPNITESFNRRRSLESIQDLTVNVDSIIETNHEKQRFLPKSFLTRRENEVAFNDFQLDAKKILDDLSSTSENPFGSFNSSSSTKKVQPEKKILNTVPKRRKEKKILGALEKKIHIDEK</sequence>
<keyword evidence="1" id="KW-0175">Coiled coil</keyword>
<organism evidence="3 4">
    <name type="scientific">Saccharomyces uvarum</name>
    <name type="common">Yeast</name>
    <name type="synonym">Saccharomyces bayanus var. uvarum</name>
    <dbReference type="NCBI Taxonomy" id="230603"/>
    <lineage>
        <taxon>Eukaryota</taxon>
        <taxon>Fungi</taxon>
        <taxon>Dikarya</taxon>
        <taxon>Ascomycota</taxon>
        <taxon>Saccharomycotina</taxon>
        <taxon>Saccharomycetes</taxon>
        <taxon>Saccharomycetales</taxon>
        <taxon>Saccharomycetaceae</taxon>
        <taxon>Saccharomyces</taxon>
    </lineage>
</organism>
<feature type="region of interest" description="Disordered" evidence="2">
    <location>
        <begin position="266"/>
        <end position="289"/>
    </location>
</feature>
<evidence type="ECO:0000313" key="4">
    <source>
        <dbReference type="Proteomes" id="UP001162085"/>
    </source>
</evidence>
<gene>
    <name evidence="3" type="primary">SUVZ05G1870</name>
    <name evidence="3" type="ORF">SUVZ_05G1870</name>
</gene>
<evidence type="ECO:0008006" key="5">
    <source>
        <dbReference type="Google" id="ProtNLM"/>
    </source>
</evidence>
<dbReference type="Gene3D" id="6.10.250.3400">
    <property type="match status" value="1"/>
</dbReference>
<dbReference type="EMBL" id="OX365932">
    <property type="protein sequence ID" value="CAI4061341.1"/>
    <property type="molecule type" value="Genomic_DNA"/>
</dbReference>
<accession>A0ABN8WXT6</accession>
<evidence type="ECO:0000313" key="3">
    <source>
        <dbReference type="EMBL" id="CAI4061341.1"/>
    </source>
</evidence>
<keyword evidence="4" id="KW-1185">Reference proteome</keyword>
<evidence type="ECO:0000256" key="1">
    <source>
        <dbReference type="SAM" id="Coils"/>
    </source>
</evidence>
<feature type="coiled-coil region" evidence="1">
    <location>
        <begin position="62"/>
        <end position="89"/>
    </location>
</feature>
<feature type="region of interest" description="Disordered" evidence="2">
    <location>
        <begin position="34"/>
        <end position="58"/>
    </location>
</feature>